<dbReference type="InterPro" id="IPR000326">
    <property type="entry name" value="PAP2/HPO"/>
</dbReference>
<dbReference type="SMART" id="SM00014">
    <property type="entry name" value="acidPPc"/>
    <property type="match status" value="1"/>
</dbReference>
<feature type="transmembrane region" description="Helical" evidence="10">
    <location>
        <begin position="58"/>
        <end position="79"/>
    </location>
</feature>
<evidence type="ECO:0000256" key="7">
    <source>
        <dbReference type="ARBA" id="ARBA00023136"/>
    </source>
</evidence>
<keyword evidence="6 10" id="KW-1133">Transmembrane helix</keyword>
<feature type="domain" description="Phosphatidic acid phosphatase type 2/haloperoxidase" evidence="11">
    <location>
        <begin position="60"/>
        <end position="170"/>
    </location>
</feature>
<comment type="catalytic activity">
    <reaction evidence="9">
        <text>di-trans,octa-cis-undecaprenyl diphosphate + H2O = di-trans,octa-cis-undecaprenyl phosphate + phosphate + H(+)</text>
        <dbReference type="Rhea" id="RHEA:28094"/>
        <dbReference type="ChEBI" id="CHEBI:15377"/>
        <dbReference type="ChEBI" id="CHEBI:15378"/>
        <dbReference type="ChEBI" id="CHEBI:43474"/>
        <dbReference type="ChEBI" id="CHEBI:58405"/>
        <dbReference type="ChEBI" id="CHEBI:60392"/>
        <dbReference type="EC" id="3.6.1.27"/>
    </reaction>
</comment>
<comment type="caution">
    <text evidence="12">The sequence shown here is derived from an EMBL/GenBank/DDBJ whole genome shotgun (WGS) entry which is preliminary data.</text>
</comment>
<proteinExistence type="predicted"/>
<dbReference type="Gene3D" id="1.20.144.10">
    <property type="entry name" value="Phosphatidic acid phosphatase type 2/haloperoxidase"/>
    <property type="match status" value="1"/>
</dbReference>
<sequence>MKWMHQIQRLDEAGFIWLSAQLRFTPRAQPALWVSRSGDGYGYLAFVVFAYGMGWPEASLLSLLLLTGFAIELPCYWLLKNLLRRPRPYQQLSSVVAVITASDKFSFPSGHTTAAFLFASLCSTQLPELTFYLYVWASAVGLSRVALGVHYPTDIAAGAMLGILLSSFTLFIFGAF</sequence>
<evidence type="ECO:0000256" key="3">
    <source>
        <dbReference type="ARBA" id="ARBA00022475"/>
    </source>
</evidence>
<dbReference type="RefSeq" id="WP_126803851.1">
    <property type="nucleotide sequence ID" value="NZ_PIPL01000001.1"/>
</dbReference>
<dbReference type="AlphaFoldDB" id="A0A432WAA0"/>
<accession>A0A432WAA0</accession>
<keyword evidence="13" id="KW-1185">Reference proteome</keyword>
<keyword evidence="7 10" id="KW-0472">Membrane</keyword>
<evidence type="ECO:0000256" key="6">
    <source>
        <dbReference type="ARBA" id="ARBA00022989"/>
    </source>
</evidence>
<feature type="transmembrane region" description="Helical" evidence="10">
    <location>
        <begin position="31"/>
        <end position="52"/>
    </location>
</feature>
<keyword evidence="4 10" id="KW-0812">Transmembrane</keyword>
<dbReference type="Proteomes" id="UP000288293">
    <property type="component" value="Unassembled WGS sequence"/>
</dbReference>
<dbReference type="InterPro" id="IPR036938">
    <property type="entry name" value="PAP2/HPO_sf"/>
</dbReference>
<evidence type="ECO:0000313" key="12">
    <source>
        <dbReference type="EMBL" id="RUO27039.1"/>
    </source>
</evidence>
<dbReference type="EC" id="3.6.1.27" evidence="2"/>
<protein>
    <recommendedName>
        <fullName evidence="2">undecaprenyl-diphosphate phosphatase</fullName>
        <ecNumber evidence="2">3.6.1.27</ecNumber>
    </recommendedName>
    <alternativeName>
        <fullName evidence="8">Undecaprenyl pyrophosphate phosphatase</fullName>
    </alternativeName>
</protein>
<dbReference type="OrthoDB" id="9780507at2"/>
<evidence type="ECO:0000256" key="8">
    <source>
        <dbReference type="ARBA" id="ARBA00032707"/>
    </source>
</evidence>
<evidence type="ECO:0000256" key="4">
    <source>
        <dbReference type="ARBA" id="ARBA00022692"/>
    </source>
</evidence>
<organism evidence="12 13">
    <name type="scientific">Aliidiomarina minuta</name>
    <dbReference type="NCBI Taxonomy" id="880057"/>
    <lineage>
        <taxon>Bacteria</taxon>
        <taxon>Pseudomonadati</taxon>
        <taxon>Pseudomonadota</taxon>
        <taxon>Gammaproteobacteria</taxon>
        <taxon>Alteromonadales</taxon>
        <taxon>Idiomarinaceae</taxon>
        <taxon>Aliidiomarina</taxon>
    </lineage>
</organism>
<dbReference type="EMBL" id="PIPL01000001">
    <property type="protein sequence ID" value="RUO27039.1"/>
    <property type="molecule type" value="Genomic_DNA"/>
</dbReference>
<dbReference type="SUPFAM" id="SSF48317">
    <property type="entry name" value="Acid phosphatase/Vanadium-dependent haloperoxidase"/>
    <property type="match status" value="1"/>
</dbReference>
<dbReference type="PANTHER" id="PTHR14969">
    <property type="entry name" value="SPHINGOSINE-1-PHOSPHATE PHOSPHOHYDROLASE"/>
    <property type="match status" value="1"/>
</dbReference>
<evidence type="ECO:0000313" key="13">
    <source>
        <dbReference type="Proteomes" id="UP000288293"/>
    </source>
</evidence>
<evidence type="ECO:0000259" key="11">
    <source>
        <dbReference type="SMART" id="SM00014"/>
    </source>
</evidence>
<keyword evidence="3" id="KW-1003">Cell membrane</keyword>
<evidence type="ECO:0000256" key="1">
    <source>
        <dbReference type="ARBA" id="ARBA00004651"/>
    </source>
</evidence>
<keyword evidence="5" id="KW-0378">Hydrolase</keyword>
<evidence type="ECO:0000256" key="9">
    <source>
        <dbReference type="ARBA" id="ARBA00047594"/>
    </source>
</evidence>
<evidence type="ECO:0000256" key="5">
    <source>
        <dbReference type="ARBA" id="ARBA00022801"/>
    </source>
</evidence>
<dbReference type="GO" id="GO:0050380">
    <property type="term" value="F:undecaprenyl-diphosphatase activity"/>
    <property type="evidence" value="ECO:0007669"/>
    <property type="project" value="UniProtKB-EC"/>
</dbReference>
<gene>
    <name evidence="12" type="ORF">CWE09_10195</name>
</gene>
<evidence type="ECO:0000256" key="10">
    <source>
        <dbReference type="SAM" id="Phobius"/>
    </source>
</evidence>
<evidence type="ECO:0000256" key="2">
    <source>
        <dbReference type="ARBA" id="ARBA00012374"/>
    </source>
</evidence>
<dbReference type="GO" id="GO:0005886">
    <property type="term" value="C:plasma membrane"/>
    <property type="evidence" value="ECO:0007669"/>
    <property type="project" value="UniProtKB-SubCell"/>
</dbReference>
<feature type="transmembrane region" description="Helical" evidence="10">
    <location>
        <begin position="155"/>
        <end position="175"/>
    </location>
</feature>
<reference evidence="12 13" key="1">
    <citation type="journal article" date="2011" name="Front. Microbiol.">
        <title>Genomic signatures of strain selection and enhancement in Bacillus atrophaeus var. globigii, a historical biowarfare simulant.</title>
        <authorList>
            <person name="Gibbons H.S."/>
            <person name="Broomall S.M."/>
            <person name="McNew L.A."/>
            <person name="Daligault H."/>
            <person name="Chapman C."/>
            <person name="Bruce D."/>
            <person name="Karavis M."/>
            <person name="Krepps M."/>
            <person name="McGregor P.A."/>
            <person name="Hong C."/>
            <person name="Park K.H."/>
            <person name="Akmal A."/>
            <person name="Feldman A."/>
            <person name="Lin J.S."/>
            <person name="Chang W.E."/>
            <person name="Higgs B.W."/>
            <person name="Demirev P."/>
            <person name="Lindquist J."/>
            <person name="Liem A."/>
            <person name="Fochler E."/>
            <person name="Read T.D."/>
            <person name="Tapia R."/>
            <person name="Johnson S."/>
            <person name="Bishop-Lilly K.A."/>
            <person name="Detter C."/>
            <person name="Han C."/>
            <person name="Sozhamannan S."/>
            <person name="Rosenzweig C.N."/>
            <person name="Skowronski E.W."/>
        </authorList>
    </citation>
    <scope>NUCLEOTIDE SEQUENCE [LARGE SCALE GENOMIC DNA]</scope>
    <source>
        <strain evidence="12 13">MLST1</strain>
    </source>
</reference>
<name>A0A432WAA0_9GAMM</name>
<dbReference type="PANTHER" id="PTHR14969:SF62">
    <property type="entry name" value="DECAPRENYLPHOSPHORYL-5-PHOSPHORIBOSE PHOSPHATASE RV3807C-RELATED"/>
    <property type="match status" value="1"/>
</dbReference>
<dbReference type="Pfam" id="PF01569">
    <property type="entry name" value="PAP2"/>
    <property type="match status" value="1"/>
</dbReference>
<comment type="subcellular location">
    <subcellularLocation>
        <location evidence="1">Cell membrane</location>
        <topology evidence="1">Multi-pass membrane protein</topology>
    </subcellularLocation>
</comment>